<comment type="similarity">
    <text evidence="2">Belongs to the Antp homeobox family.</text>
</comment>
<dbReference type="CDD" id="cd00086">
    <property type="entry name" value="homeodomain"/>
    <property type="match status" value="1"/>
</dbReference>
<keyword evidence="10" id="KW-1185">Reference proteome</keyword>
<dbReference type="InterPro" id="IPR001356">
    <property type="entry name" value="HD"/>
</dbReference>
<proteinExistence type="inferred from homology"/>
<keyword evidence="3 6" id="KW-0238">DNA-binding</keyword>
<evidence type="ECO:0000256" key="7">
    <source>
        <dbReference type="RuleBase" id="RU000682"/>
    </source>
</evidence>
<dbReference type="Pfam" id="PF00046">
    <property type="entry name" value="Homeodomain"/>
    <property type="match status" value="1"/>
</dbReference>
<comment type="subcellular location">
    <subcellularLocation>
        <location evidence="1 6 7">Nucleus</location>
    </subcellularLocation>
</comment>
<dbReference type="Gene3D" id="1.10.10.60">
    <property type="entry name" value="Homeodomain-like"/>
    <property type="match status" value="1"/>
</dbReference>
<dbReference type="EMBL" id="CAJPIN010027284">
    <property type="protein sequence ID" value="CAG2063547.1"/>
    <property type="molecule type" value="Genomic_DNA"/>
</dbReference>
<keyword evidence="5 6" id="KW-0539">Nucleus</keyword>
<dbReference type="PANTHER" id="PTHR45659:SF4">
    <property type="entry name" value="HOMEOBOX PROTEIN ABDOMINAL-A"/>
    <property type="match status" value="1"/>
</dbReference>
<evidence type="ECO:0000256" key="3">
    <source>
        <dbReference type="ARBA" id="ARBA00023125"/>
    </source>
</evidence>
<evidence type="ECO:0000256" key="4">
    <source>
        <dbReference type="ARBA" id="ARBA00023155"/>
    </source>
</evidence>
<evidence type="ECO:0000313" key="9">
    <source>
        <dbReference type="EMBL" id="CAG2063547.1"/>
    </source>
</evidence>
<reference evidence="9" key="1">
    <citation type="submission" date="2021-03" db="EMBL/GenBank/DDBJ databases">
        <authorList>
            <person name="Tran Van P."/>
        </authorList>
    </citation>
    <scope>NUCLEOTIDE SEQUENCE</scope>
</reference>
<dbReference type="SUPFAM" id="SSF46689">
    <property type="entry name" value="Homeodomain-like"/>
    <property type="match status" value="1"/>
</dbReference>
<evidence type="ECO:0000256" key="6">
    <source>
        <dbReference type="PROSITE-ProRule" id="PRU00108"/>
    </source>
</evidence>
<evidence type="ECO:0000256" key="1">
    <source>
        <dbReference type="ARBA" id="ARBA00004123"/>
    </source>
</evidence>
<evidence type="ECO:0000259" key="8">
    <source>
        <dbReference type="PROSITE" id="PS50071"/>
    </source>
</evidence>
<evidence type="ECO:0000256" key="5">
    <source>
        <dbReference type="ARBA" id="ARBA00023242"/>
    </source>
</evidence>
<dbReference type="InterPro" id="IPR050296">
    <property type="entry name" value="Antp_homeobox"/>
</dbReference>
<feature type="domain" description="Homeobox" evidence="8">
    <location>
        <begin position="1"/>
        <end position="25"/>
    </location>
</feature>
<organism evidence="9 10">
    <name type="scientific">Timema podura</name>
    <name type="common">Walking stick</name>
    <dbReference type="NCBI Taxonomy" id="61482"/>
    <lineage>
        <taxon>Eukaryota</taxon>
        <taxon>Metazoa</taxon>
        <taxon>Ecdysozoa</taxon>
        <taxon>Arthropoda</taxon>
        <taxon>Hexapoda</taxon>
        <taxon>Insecta</taxon>
        <taxon>Pterygota</taxon>
        <taxon>Neoptera</taxon>
        <taxon>Polyneoptera</taxon>
        <taxon>Phasmatodea</taxon>
        <taxon>Timematodea</taxon>
        <taxon>Timematoidea</taxon>
        <taxon>Timematidae</taxon>
        <taxon>Timema</taxon>
    </lineage>
</organism>
<dbReference type="PROSITE" id="PS50071">
    <property type="entry name" value="HOMEOBOX_2"/>
    <property type="match status" value="1"/>
</dbReference>
<feature type="non-terminal residue" evidence="9">
    <location>
        <position position="1"/>
    </location>
</feature>
<feature type="DNA-binding region" description="Homeobox" evidence="6">
    <location>
        <begin position="3"/>
        <end position="26"/>
    </location>
</feature>
<dbReference type="Proteomes" id="UP001153148">
    <property type="component" value="Unassembled WGS sequence"/>
</dbReference>
<name>A0ABN7PBI5_TIMPD</name>
<keyword evidence="4 6" id="KW-0371">Homeobox</keyword>
<comment type="caution">
    <text evidence="9">The sequence shown here is derived from an EMBL/GenBank/DDBJ whole genome shotgun (WGS) entry which is preliminary data.</text>
</comment>
<protein>
    <recommendedName>
        <fullName evidence="8">Homeobox domain-containing protein</fullName>
    </recommendedName>
</protein>
<dbReference type="InterPro" id="IPR009057">
    <property type="entry name" value="Homeodomain-like_sf"/>
</dbReference>
<evidence type="ECO:0000256" key="2">
    <source>
        <dbReference type="ARBA" id="ARBA00009107"/>
    </source>
</evidence>
<sequence length="94" mass="10481">AHALCLTERQIKIWFQNRRMKAKKDSYLMGAMPSCHSASLSPEEACGKKKENATTKPLHLVSSTTTTTTTVLLKSPQEMDVRQPLHGLDISRVT</sequence>
<evidence type="ECO:0000313" key="10">
    <source>
        <dbReference type="Proteomes" id="UP001153148"/>
    </source>
</evidence>
<gene>
    <name evidence="9" type="ORF">TPAB3V08_LOCUS10494</name>
</gene>
<dbReference type="PANTHER" id="PTHR45659">
    <property type="entry name" value="HOMEOBOX PROTEIN HOX"/>
    <property type="match status" value="1"/>
</dbReference>
<accession>A0ABN7PBI5</accession>